<organism evidence="1">
    <name type="scientific">Flavonifractor plautii</name>
    <name type="common">Fusobacterium plautii</name>
    <dbReference type="NCBI Taxonomy" id="292800"/>
    <lineage>
        <taxon>Bacteria</taxon>
        <taxon>Bacillati</taxon>
        <taxon>Bacillota</taxon>
        <taxon>Clostridia</taxon>
        <taxon>Eubacteriales</taxon>
        <taxon>Oscillospiraceae</taxon>
        <taxon>Flavonifractor</taxon>
    </lineage>
</organism>
<proteinExistence type="predicted"/>
<dbReference type="EMBL" id="CACRUB010000031">
    <property type="protein sequence ID" value="VYU26333.1"/>
    <property type="molecule type" value="Genomic_DNA"/>
</dbReference>
<protein>
    <submittedName>
        <fullName evidence="1">Uncharacterized protein</fullName>
    </submittedName>
</protein>
<evidence type="ECO:0000313" key="1">
    <source>
        <dbReference type="EMBL" id="VYU26333.1"/>
    </source>
</evidence>
<gene>
    <name evidence="1" type="ORF">FPLFYP42_01752</name>
</gene>
<reference evidence="1" key="1">
    <citation type="submission" date="2019-11" db="EMBL/GenBank/DDBJ databases">
        <authorList>
            <person name="Feng L."/>
        </authorList>
    </citation>
    <scope>NUCLEOTIDE SEQUENCE</scope>
    <source>
        <strain evidence="1">FplautiiLFYP42</strain>
    </source>
</reference>
<name>A0A6N3DKT2_FLAPL</name>
<sequence length="101" mass="11641">MPGEKPRAVLQFNEYDFRHRKVLEILRERPRNKTELVVNAILHYMSCPEAAEEFNKSAMKQMIREVICEMQADGSLGAISAADQREQLLPEDLGDMMSAFR</sequence>
<dbReference type="AlphaFoldDB" id="A0A6N3DKT2"/>
<dbReference type="RefSeq" id="WP_156621420.1">
    <property type="nucleotide sequence ID" value="NZ_CACRUB010000031.1"/>
</dbReference>
<accession>A0A6N3DKT2</accession>